<sequence>MVLNMYFLKIYHYASKNNIL</sequence>
<dbReference type="Proteomes" id="UP000095283">
    <property type="component" value="Unplaced"/>
</dbReference>
<accession>A0A1I7WG06</accession>
<keyword evidence="1" id="KW-1185">Reference proteome</keyword>
<reference evidence="2" key="1">
    <citation type="submission" date="2016-11" db="UniProtKB">
        <authorList>
            <consortium name="WormBaseParasite"/>
        </authorList>
    </citation>
    <scope>IDENTIFICATION</scope>
</reference>
<proteinExistence type="predicted"/>
<dbReference type="AlphaFoldDB" id="A0A1I7WG06"/>
<dbReference type="WBParaSite" id="Hba_03915">
    <property type="protein sequence ID" value="Hba_03915"/>
    <property type="gene ID" value="Hba_03915"/>
</dbReference>
<evidence type="ECO:0000313" key="2">
    <source>
        <dbReference type="WBParaSite" id="Hba_03915"/>
    </source>
</evidence>
<evidence type="ECO:0000313" key="1">
    <source>
        <dbReference type="Proteomes" id="UP000095283"/>
    </source>
</evidence>
<name>A0A1I7WG06_HETBA</name>
<protein>
    <submittedName>
        <fullName evidence="2">Uncharacterized protein</fullName>
    </submittedName>
</protein>
<organism evidence="1 2">
    <name type="scientific">Heterorhabditis bacteriophora</name>
    <name type="common">Entomopathogenic nematode worm</name>
    <dbReference type="NCBI Taxonomy" id="37862"/>
    <lineage>
        <taxon>Eukaryota</taxon>
        <taxon>Metazoa</taxon>
        <taxon>Ecdysozoa</taxon>
        <taxon>Nematoda</taxon>
        <taxon>Chromadorea</taxon>
        <taxon>Rhabditida</taxon>
        <taxon>Rhabditina</taxon>
        <taxon>Rhabditomorpha</taxon>
        <taxon>Strongyloidea</taxon>
        <taxon>Heterorhabditidae</taxon>
        <taxon>Heterorhabditis</taxon>
    </lineage>
</organism>